<dbReference type="PRINTS" id="PR00465">
    <property type="entry name" value="EP450IV"/>
</dbReference>
<dbReference type="Gene3D" id="1.10.630.10">
    <property type="entry name" value="Cytochrome P450"/>
    <property type="match status" value="1"/>
</dbReference>
<evidence type="ECO:0000256" key="12">
    <source>
        <dbReference type="RuleBase" id="RU000461"/>
    </source>
</evidence>
<dbReference type="InterPro" id="IPR002403">
    <property type="entry name" value="Cyt_P450_E_grp-IV"/>
</dbReference>
<evidence type="ECO:0000256" key="8">
    <source>
        <dbReference type="ARBA" id="ARBA00023002"/>
    </source>
</evidence>
<dbReference type="SUPFAM" id="SSF48264">
    <property type="entry name" value="Cytochrome P450"/>
    <property type="match status" value="1"/>
</dbReference>
<feature type="transmembrane region" description="Helical" evidence="13">
    <location>
        <begin position="72"/>
        <end position="93"/>
    </location>
</feature>
<dbReference type="InterPro" id="IPR036396">
    <property type="entry name" value="Cyt_P450_sf"/>
</dbReference>
<dbReference type="PANTHER" id="PTHR24291">
    <property type="entry name" value="CYTOCHROME P450 FAMILY 4"/>
    <property type="match status" value="1"/>
</dbReference>
<dbReference type="GO" id="GO:0005506">
    <property type="term" value="F:iron ion binding"/>
    <property type="evidence" value="ECO:0007669"/>
    <property type="project" value="InterPro"/>
</dbReference>
<comment type="function">
    <text evidence="2">May be involved in the metabolism of insect hormones and in the breakdown of synthetic insecticides.</text>
</comment>
<comment type="cofactor">
    <cofactor evidence="1 11">
        <name>heme</name>
        <dbReference type="ChEBI" id="CHEBI:30413"/>
    </cofactor>
</comment>
<dbReference type="GO" id="GO:0004497">
    <property type="term" value="F:monooxygenase activity"/>
    <property type="evidence" value="ECO:0007669"/>
    <property type="project" value="UniProtKB-KW"/>
</dbReference>
<dbReference type="PANTHER" id="PTHR24291:SF177">
    <property type="entry name" value="CYTOCHROME P450 4AA1-RELATED"/>
    <property type="match status" value="1"/>
</dbReference>
<dbReference type="VEuPathDB" id="VectorBase:GAUT020629"/>
<dbReference type="CDD" id="cd20628">
    <property type="entry name" value="CYP4"/>
    <property type="match status" value="1"/>
</dbReference>
<reference evidence="14" key="1">
    <citation type="submission" date="2020-05" db="UniProtKB">
        <authorList>
            <consortium name="EnsemblMetazoa"/>
        </authorList>
    </citation>
    <scope>IDENTIFICATION</scope>
    <source>
        <strain evidence="14">TTRI</strain>
    </source>
</reference>
<keyword evidence="13" id="KW-0812">Transmembrane</keyword>
<feature type="binding site" description="axial binding residue" evidence="11">
    <location>
        <position position="445"/>
    </location>
    <ligand>
        <name>heme</name>
        <dbReference type="ChEBI" id="CHEBI:30413"/>
    </ligand>
    <ligandPart>
        <name>Fe</name>
        <dbReference type="ChEBI" id="CHEBI:18248"/>
    </ligandPart>
</feature>
<keyword evidence="13" id="KW-1133">Transmembrane helix</keyword>
<evidence type="ECO:0000256" key="2">
    <source>
        <dbReference type="ARBA" id="ARBA00003690"/>
    </source>
</evidence>
<organism evidence="14 15">
    <name type="scientific">Glossina austeni</name>
    <name type="common">Savannah tsetse fly</name>
    <dbReference type="NCBI Taxonomy" id="7395"/>
    <lineage>
        <taxon>Eukaryota</taxon>
        <taxon>Metazoa</taxon>
        <taxon>Ecdysozoa</taxon>
        <taxon>Arthropoda</taxon>
        <taxon>Hexapoda</taxon>
        <taxon>Insecta</taxon>
        <taxon>Pterygota</taxon>
        <taxon>Neoptera</taxon>
        <taxon>Endopterygota</taxon>
        <taxon>Diptera</taxon>
        <taxon>Brachycera</taxon>
        <taxon>Muscomorpha</taxon>
        <taxon>Hippoboscoidea</taxon>
        <taxon>Glossinidae</taxon>
        <taxon>Glossina</taxon>
    </lineage>
</organism>
<evidence type="ECO:0000256" key="4">
    <source>
        <dbReference type="ARBA" id="ARBA00004406"/>
    </source>
</evidence>
<accession>A0A1A9UZB4</accession>
<evidence type="ECO:0000313" key="15">
    <source>
        <dbReference type="Proteomes" id="UP000078200"/>
    </source>
</evidence>
<name>A0A1A9UZB4_GLOAU</name>
<evidence type="ECO:0000256" key="5">
    <source>
        <dbReference type="ARBA" id="ARBA00010617"/>
    </source>
</evidence>
<dbReference type="EnsemblMetazoa" id="GAUT020629-RA">
    <property type="protein sequence ID" value="GAUT020629-PA"/>
    <property type="gene ID" value="GAUT020629"/>
</dbReference>
<dbReference type="InterPro" id="IPR017972">
    <property type="entry name" value="Cyt_P450_CS"/>
</dbReference>
<evidence type="ECO:0000256" key="1">
    <source>
        <dbReference type="ARBA" id="ARBA00001971"/>
    </source>
</evidence>
<evidence type="ECO:0000313" key="14">
    <source>
        <dbReference type="EnsemblMetazoa" id="GAUT020629-PA"/>
    </source>
</evidence>
<keyword evidence="6 11" id="KW-0349">Heme</keyword>
<evidence type="ECO:0000256" key="9">
    <source>
        <dbReference type="ARBA" id="ARBA00023004"/>
    </source>
</evidence>
<sequence>MLVRKVFENAFKSELWAFAAVSLLVFIIYMLRNYLKSIVLALKLPGPPAVPLLGNCLLIKEKDFLRNTVNTAFGLYGSLIRVWVLFFPFFLVLQPDDLQLILASKKHTNKTFFYRFMHNFLGNGLITRNGEQWHTHRRLIQPTFHLSFLERFISTFADASQSLFESLNPLDNQEINVTKYVNNCVLDILNEAVLGIPVKKNKYYTDMEKSPFRQGKLIVSQRFFKPWLLFNGIYRLTKLSSEELAQNRRLNEFTRKIIKQRRDLKGNNNNDNEVKCLLDYMIELSDNNPREFTEEDIVNEACTFMLAGQDSVGAATAFTLYLLAQNDDCQKKCWSEIEHIFGNDQRPPTMQDLREMRYLEMCIKESLRLYPSVPLLARQLGEEVRLSKYTLPAGSNVFICPYATHRLPHIYPNPENFIPERFASEHNEERHPYAYLPFSAGPRYCIGNRFALMEMKTIISRLLRSFEILKVENKSDLTAIYRVTLRASGGLWVRLRSRESKLMVYSS</sequence>
<keyword evidence="9 11" id="KW-0408">Iron</keyword>
<dbReference type="PROSITE" id="PS00086">
    <property type="entry name" value="CYTOCHROME_P450"/>
    <property type="match status" value="1"/>
</dbReference>
<keyword evidence="10 12" id="KW-0503">Monooxygenase</keyword>
<evidence type="ECO:0000256" key="7">
    <source>
        <dbReference type="ARBA" id="ARBA00022723"/>
    </source>
</evidence>
<keyword evidence="7 11" id="KW-0479">Metal-binding</keyword>
<dbReference type="InterPro" id="IPR001128">
    <property type="entry name" value="Cyt_P450"/>
</dbReference>
<keyword evidence="13" id="KW-0472">Membrane</keyword>
<evidence type="ECO:0008006" key="16">
    <source>
        <dbReference type="Google" id="ProtNLM"/>
    </source>
</evidence>
<evidence type="ECO:0000256" key="3">
    <source>
        <dbReference type="ARBA" id="ARBA00004174"/>
    </source>
</evidence>
<keyword evidence="8 12" id="KW-0560">Oxidoreductase</keyword>
<proteinExistence type="inferred from homology"/>
<dbReference type="GO" id="GO:0016705">
    <property type="term" value="F:oxidoreductase activity, acting on paired donors, with incorporation or reduction of molecular oxygen"/>
    <property type="evidence" value="ECO:0007669"/>
    <property type="project" value="InterPro"/>
</dbReference>
<dbReference type="InterPro" id="IPR050196">
    <property type="entry name" value="Cytochrome_P450_Monoox"/>
</dbReference>
<evidence type="ECO:0000256" key="13">
    <source>
        <dbReference type="SAM" id="Phobius"/>
    </source>
</evidence>
<evidence type="ECO:0000256" key="11">
    <source>
        <dbReference type="PIRSR" id="PIRSR602403-1"/>
    </source>
</evidence>
<dbReference type="PRINTS" id="PR00385">
    <property type="entry name" value="P450"/>
</dbReference>
<comment type="similarity">
    <text evidence="5 12">Belongs to the cytochrome P450 family.</text>
</comment>
<dbReference type="STRING" id="7395.A0A1A9UZB4"/>
<comment type="subcellular location">
    <subcellularLocation>
        <location evidence="4">Endoplasmic reticulum membrane</location>
        <topology evidence="4">Peripheral membrane protein</topology>
    </subcellularLocation>
    <subcellularLocation>
        <location evidence="3">Microsome membrane</location>
        <topology evidence="3">Peripheral membrane protein</topology>
    </subcellularLocation>
</comment>
<dbReference type="Proteomes" id="UP000078200">
    <property type="component" value="Unassembled WGS sequence"/>
</dbReference>
<evidence type="ECO:0000256" key="6">
    <source>
        <dbReference type="ARBA" id="ARBA00022617"/>
    </source>
</evidence>
<dbReference type="Pfam" id="PF00067">
    <property type="entry name" value="p450"/>
    <property type="match status" value="1"/>
</dbReference>
<dbReference type="GO" id="GO:0020037">
    <property type="term" value="F:heme binding"/>
    <property type="evidence" value="ECO:0007669"/>
    <property type="project" value="InterPro"/>
</dbReference>
<dbReference type="GO" id="GO:0005789">
    <property type="term" value="C:endoplasmic reticulum membrane"/>
    <property type="evidence" value="ECO:0007669"/>
    <property type="project" value="UniProtKB-SubCell"/>
</dbReference>
<dbReference type="AlphaFoldDB" id="A0A1A9UZB4"/>
<evidence type="ECO:0000256" key="10">
    <source>
        <dbReference type="ARBA" id="ARBA00023033"/>
    </source>
</evidence>
<protein>
    <recommendedName>
        <fullName evidence="16">Cytochrome P450</fullName>
    </recommendedName>
</protein>
<keyword evidence="15" id="KW-1185">Reference proteome</keyword>
<feature type="transmembrane region" description="Helical" evidence="13">
    <location>
        <begin position="15"/>
        <end position="35"/>
    </location>
</feature>